<evidence type="ECO:0000313" key="4">
    <source>
        <dbReference type="Proteomes" id="UP000663854"/>
    </source>
</evidence>
<feature type="region of interest" description="Disordered" evidence="1">
    <location>
        <begin position="118"/>
        <end position="141"/>
    </location>
</feature>
<evidence type="ECO:0000256" key="1">
    <source>
        <dbReference type="SAM" id="MobiDB-lite"/>
    </source>
</evidence>
<sequence>MPTQQEHQYASSSTHEASNIFQRQAPVINVNVPNQYQRSHSASQFEGQPGICKTFHGSYTDLAGTNGAYTTGINNDYLAAQRGQQYTTSSTHDIGNIYQTEGSIVNINVPNQFQHSQSASHLDIQQGGHGGGSSGHSFHGSYSNLIGTNNATTISADQHNQDILRQTFEQTTQYSGIPPHGPTQIEILDTAVNPCWQKTDQSTLMRRYGRPAFEIVHKSEEVEQQMYHELRQRASTSGIIRSASTVSYGSGSGIGISGSSITQY</sequence>
<reference evidence="3" key="1">
    <citation type="submission" date="2021-02" db="EMBL/GenBank/DDBJ databases">
        <authorList>
            <person name="Nowell W R."/>
        </authorList>
    </citation>
    <scope>NUCLEOTIDE SEQUENCE</scope>
</reference>
<dbReference type="EMBL" id="CAJNOL010001613">
    <property type="protein sequence ID" value="CAF1391151.1"/>
    <property type="molecule type" value="Genomic_DNA"/>
</dbReference>
<comment type="caution">
    <text evidence="3">The sequence shown here is derived from an EMBL/GenBank/DDBJ whole genome shotgun (WGS) entry which is preliminary data.</text>
</comment>
<dbReference type="Proteomes" id="UP000663854">
    <property type="component" value="Unassembled WGS sequence"/>
</dbReference>
<organism evidence="3 4">
    <name type="scientific">Rotaria sordida</name>
    <dbReference type="NCBI Taxonomy" id="392033"/>
    <lineage>
        <taxon>Eukaryota</taxon>
        <taxon>Metazoa</taxon>
        <taxon>Spiralia</taxon>
        <taxon>Gnathifera</taxon>
        <taxon>Rotifera</taxon>
        <taxon>Eurotatoria</taxon>
        <taxon>Bdelloidea</taxon>
        <taxon>Philodinida</taxon>
        <taxon>Philodinidae</taxon>
        <taxon>Rotaria</taxon>
    </lineage>
</organism>
<name>A0A815MVD8_9BILA</name>
<evidence type="ECO:0000313" key="3">
    <source>
        <dbReference type="EMBL" id="CAF1430164.1"/>
    </source>
</evidence>
<proteinExistence type="predicted"/>
<dbReference type="EMBL" id="CAJNOH010006360">
    <property type="protein sequence ID" value="CAF1430164.1"/>
    <property type="molecule type" value="Genomic_DNA"/>
</dbReference>
<keyword evidence="5" id="KW-1185">Reference proteome</keyword>
<dbReference type="AlphaFoldDB" id="A0A815MVD8"/>
<dbReference type="Proteomes" id="UP000663870">
    <property type="component" value="Unassembled WGS sequence"/>
</dbReference>
<accession>A0A815MVD8</accession>
<gene>
    <name evidence="2" type="ORF">JXQ802_LOCUS34216</name>
    <name evidence="3" type="ORF">PYM288_LOCUS35719</name>
</gene>
<protein>
    <submittedName>
        <fullName evidence="3">Uncharacterized protein</fullName>
    </submittedName>
</protein>
<evidence type="ECO:0000313" key="5">
    <source>
        <dbReference type="Proteomes" id="UP000663870"/>
    </source>
</evidence>
<evidence type="ECO:0000313" key="2">
    <source>
        <dbReference type="EMBL" id="CAF1391151.1"/>
    </source>
</evidence>